<dbReference type="InterPro" id="IPR036640">
    <property type="entry name" value="ABC1_TM_sf"/>
</dbReference>
<dbReference type="Proteomes" id="UP000297454">
    <property type="component" value="Unassembled WGS sequence"/>
</dbReference>
<gene>
    <name evidence="10" type="ORF">EQF91_06085</name>
</gene>
<keyword evidence="6 7" id="KW-0472">Membrane</keyword>
<dbReference type="GO" id="GO:0016887">
    <property type="term" value="F:ATP hydrolysis activity"/>
    <property type="evidence" value="ECO:0007669"/>
    <property type="project" value="InterPro"/>
</dbReference>
<keyword evidence="4 10" id="KW-0067">ATP-binding</keyword>
<dbReference type="PANTHER" id="PTHR43394">
    <property type="entry name" value="ATP-DEPENDENT PERMEASE MDL1, MITOCHONDRIAL"/>
    <property type="match status" value="1"/>
</dbReference>
<feature type="transmembrane region" description="Helical" evidence="7">
    <location>
        <begin position="17"/>
        <end position="39"/>
    </location>
</feature>
<dbReference type="InterPro" id="IPR011527">
    <property type="entry name" value="ABC1_TM_dom"/>
</dbReference>
<dbReference type="SUPFAM" id="SSF52540">
    <property type="entry name" value="P-loop containing nucleoside triphosphate hydrolases"/>
    <property type="match status" value="1"/>
</dbReference>
<evidence type="ECO:0000259" key="8">
    <source>
        <dbReference type="PROSITE" id="PS50893"/>
    </source>
</evidence>
<dbReference type="AlphaFoldDB" id="A0A4R9C398"/>
<evidence type="ECO:0000256" key="3">
    <source>
        <dbReference type="ARBA" id="ARBA00022741"/>
    </source>
</evidence>
<evidence type="ECO:0000256" key="1">
    <source>
        <dbReference type="ARBA" id="ARBA00004651"/>
    </source>
</evidence>
<feature type="transmembrane region" description="Helical" evidence="7">
    <location>
        <begin position="269"/>
        <end position="291"/>
    </location>
</feature>
<keyword evidence="11" id="KW-1185">Reference proteome</keyword>
<evidence type="ECO:0000259" key="9">
    <source>
        <dbReference type="PROSITE" id="PS50929"/>
    </source>
</evidence>
<proteinExistence type="predicted"/>
<feature type="domain" description="ABC transporter" evidence="8">
    <location>
        <begin position="320"/>
        <end position="513"/>
    </location>
</feature>
<dbReference type="Gene3D" id="1.20.1560.10">
    <property type="entry name" value="ABC transporter type 1, transmembrane domain"/>
    <property type="match status" value="1"/>
</dbReference>
<feature type="transmembrane region" description="Helical" evidence="7">
    <location>
        <begin position="45"/>
        <end position="67"/>
    </location>
</feature>
<reference evidence="10 11" key="1">
    <citation type="submission" date="2019-01" db="EMBL/GenBank/DDBJ databases">
        <title>Draft Genome Sequences of Helcococcus ovis Strains Isolated from the Uterus and Vagina of Dairy Cows with Metritis.</title>
        <authorList>
            <person name="Cunha F."/>
            <person name="Jeon S.J."/>
            <person name="Kutzer P."/>
            <person name="Galvao K.N."/>
        </authorList>
    </citation>
    <scope>NUCLEOTIDE SEQUENCE [LARGE SCALE GENOMIC DNA]</scope>
    <source>
        <strain evidence="10 11">KG-37</strain>
    </source>
</reference>
<dbReference type="GO" id="GO:0015421">
    <property type="term" value="F:ABC-type oligopeptide transporter activity"/>
    <property type="evidence" value="ECO:0007669"/>
    <property type="project" value="TreeGrafter"/>
</dbReference>
<dbReference type="InterPro" id="IPR027417">
    <property type="entry name" value="P-loop_NTPase"/>
</dbReference>
<dbReference type="GO" id="GO:0005886">
    <property type="term" value="C:plasma membrane"/>
    <property type="evidence" value="ECO:0007669"/>
    <property type="project" value="UniProtKB-SubCell"/>
</dbReference>
<evidence type="ECO:0000313" key="11">
    <source>
        <dbReference type="Proteomes" id="UP000297454"/>
    </source>
</evidence>
<dbReference type="PROSITE" id="PS50929">
    <property type="entry name" value="ABC_TM1F"/>
    <property type="match status" value="1"/>
</dbReference>
<accession>A0A4R9C398</accession>
<dbReference type="SUPFAM" id="SSF90123">
    <property type="entry name" value="ABC transporter transmembrane region"/>
    <property type="match status" value="1"/>
</dbReference>
<organism evidence="10 11">
    <name type="scientific">Helcococcus ovis</name>
    <dbReference type="NCBI Taxonomy" id="72026"/>
    <lineage>
        <taxon>Bacteria</taxon>
        <taxon>Bacillati</taxon>
        <taxon>Bacillota</taxon>
        <taxon>Tissierellia</taxon>
        <taxon>Tissierellales</taxon>
        <taxon>Peptoniphilaceae</taxon>
        <taxon>Helcococcus</taxon>
    </lineage>
</organism>
<keyword evidence="2 7" id="KW-0812">Transmembrane</keyword>
<feature type="transmembrane region" description="Helical" evidence="7">
    <location>
        <begin position="126"/>
        <end position="145"/>
    </location>
</feature>
<dbReference type="RefSeq" id="WP_134744196.1">
    <property type="nucleotide sequence ID" value="NZ_CP119761.1"/>
</dbReference>
<evidence type="ECO:0000313" key="10">
    <source>
        <dbReference type="EMBL" id="TFF65300.1"/>
    </source>
</evidence>
<dbReference type="Gene3D" id="3.40.50.300">
    <property type="entry name" value="P-loop containing nucleotide triphosphate hydrolases"/>
    <property type="match status" value="1"/>
</dbReference>
<dbReference type="Pfam" id="PF00664">
    <property type="entry name" value="ABC_membrane"/>
    <property type="match status" value="1"/>
</dbReference>
<dbReference type="Pfam" id="PF00005">
    <property type="entry name" value="ABC_tran"/>
    <property type="match status" value="1"/>
</dbReference>
<dbReference type="SMART" id="SM00382">
    <property type="entry name" value="AAA"/>
    <property type="match status" value="1"/>
</dbReference>
<comment type="caution">
    <text evidence="10">The sequence shown here is derived from an EMBL/GenBank/DDBJ whole genome shotgun (WGS) entry which is preliminary data.</text>
</comment>
<evidence type="ECO:0000256" key="4">
    <source>
        <dbReference type="ARBA" id="ARBA00022840"/>
    </source>
</evidence>
<evidence type="ECO:0000256" key="2">
    <source>
        <dbReference type="ARBA" id="ARBA00022692"/>
    </source>
</evidence>
<feature type="transmembrane region" description="Helical" evidence="7">
    <location>
        <begin position="151"/>
        <end position="171"/>
    </location>
</feature>
<feature type="domain" description="ABC transmembrane type-1" evidence="9">
    <location>
        <begin position="17"/>
        <end position="295"/>
    </location>
</feature>
<feature type="transmembrane region" description="Helical" evidence="7">
    <location>
        <begin position="244"/>
        <end position="263"/>
    </location>
</feature>
<sequence>MNIKNYISNNKKSVFKIVLYTFLSILFISLIPICTKLVIDNYKNLNLQTALGYGTLYIFSILLFLLFEYKKKISIGWFGAKYSIYIKGKVFESITKMNAKKLNQKTTGDIINSIIRDTETIYENYIYCYISLYISIISFLVYIAYMFYLSWILTIAIIISSAISFFIPKIVGEKMKDKRRAESDKNAEFVSIFENLMEGKEIFDYNTSEEFVKKFDKYNVEHEMSVYNLVKYISFTNIFSGGSLYFINIVTFILGIVIVSMGMMEIGSFIALIGFVDLVAIPIRDMIYLIITIKSSSKIIDKLDFYLEDKNEDLLKEKIINFEKIELRNLSYSINDFSMNGINMTFSKGKKYAIIGENGSGKSTVMKLLSKKLNNSDNQIFIDGIDINTINTNEILMYVSNLFVLNDSALENIKISNPNNEPNFESLQIIESLKSKDINGLSMGEKDRVNIARAINSYKPIIILDEFFANIDKNSEIELTKLLLKTNKTIIIVTHNNDEEYLRMFDEVYKFKK</sequence>
<keyword evidence="5 7" id="KW-1133">Transmembrane helix</keyword>
<evidence type="ECO:0000256" key="7">
    <source>
        <dbReference type="SAM" id="Phobius"/>
    </source>
</evidence>
<evidence type="ECO:0000256" key="5">
    <source>
        <dbReference type="ARBA" id="ARBA00022989"/>
    </source>
</evidence>
<evidence type="ECO:0000256" key="6">
    <source>
        <dbReference type="ARBA" id="ARBA00023136"/>
    </source>
</evidence>
<name>A0A4R9C398_9FIRM</name>
<keyword evidence="3" id="KW-0547">Nucleotide-binding</keyword>
<dbReference type="EMBL" id="SCFR01000021">
    <property type="protein sequence ID" value="TFF65300.1"/>
    <property type="molecule type" value="Genomic_DNA"/>
</dbReference>
<dbReference type="PROSITE" id="PS50893">
    <property type="entry name" value="ABC_TRANSPORTER_2"/>
    <property type="match status" value="1"/>
</dbReference>
<dbReference type="GO" id="GO:0005524">
    <property type="term" value="F:ATP binding"/>
    <property type="evidence" value="ECO:0007669"/>
    <property type="project" value="UniProtKB-KW"/>
</dbReference>
<dbReference type="InterPro" id="IPR039421">
    <property type="entry name" value="Type_1_exporter"/>
</dbReference>
<dbReference type="InterPro" id="IPR003593">
    <property type="entry name" value="AAA+_ATPase"/>
</dbReference>
<protein>
    <submittedName>
        <fullName evidence="10">ABC transporter ATP-binding protein</fullName>
    </submittedName>
</protein>
<dbReference type="InterPro" id="IPR003439">
    <property type="entry name" value="ABC_transporter-like_ATP-bd"/>
</dbReference>
<dbReference type="PANTHER" id="PTHR43394:SF1">
    <property type="entry name" value="ATP-BINDING CASSETTE SUB-FAMILY B MEMBER 10, MITOCHONDRIAL"/>
    <property type="match status" value="1"/>
</dbReference>
<comment type="subcellular location">
    <subcellularLocation>
        <location evidence="1">Cell membrane</location>
        <topology evidence="1">Multi-pass membrane protein</topology>
    </subcellularLocation>
</comment>